<dbReference type="Proteomes" id="UP000011761">
    <property type="component" value="Unassembled WGS sequence"/>
</dbReference>
<name>M2LWD4_BAUPA</name>
<evidence type="ECO:0000313" key="2">
    <source>
        <dbReference type="Proteomes" id="UP000011761"/>
    </source>
</evidence>
<dbReference type="GeneID" id="19113590"/>
<sequence length="134" mass="14532">MWLSLDHTAHHCIGCRLLPGSLATQGAGIAELVISQATVLSTLRTAVFTTKSVEMQLGTGKVSAEVEMSRPGCRTARAAAWRCSHIPRKPASSPQRHRTASHNGVYRALSNLGMRQFPHPTDPSHFIVDANHGR</sequence>
<dbReference type="AlphaFoldDB" id="M2LWD4"/>
<dbReference type="HOGENOM" id="CLU_1895802_0_0_1"/>
<dbReference type="EMBL" id="KB445552">
    <property type="protein sequence ID" value="EMC98972.1"/>
    <property type="molecule type" value="Genomic_DNA"/>
</dbReference>
<gene>
    <name evidence="1" type="ORF">BAUCODRAFT_386331</name>
</gene>
<organism evidence="1 2">
    <name type="scientific">Baudoinia panamericana (strain UAMH 10762)</name>
    <name type="common">Angels' share fungus</name>
    <name type="synonym">Baudoinia compniacensis (strain UAMH 10762)</name>
    <dbReference type="NCBI Taxonomy" id="717646"/>
    <lineage>
        <taxon>Eukaryota</taxon>
        <taxon>Fungi</taxon>
        <taxon>Dikarya</taxon>
        <taxon>Ascomycota</taxon>
        <taxon>Pezizomycotina</taxon>
        <taxon>Dothideomycetes</taxon>
        <taxon>Dothideomycetidae</taxon>
        <taxon>Mycosphaerellales</taxon>
        <taxon>Teratosphaeriaceae</taxon>
        <taxon>Baudoinia</taxon>
    </lineage>
</organism>
<keyword evidence="2" id="KW-1185">Reference proteome</keyword>
<dbReference type="RefSeq" id="XP_007674041.1">
    <property type="nucleotide sequence ID" value="XM_007675851.1"/>
</dbReference>
<dbReference type="KEGG" id="bcom:BAUCODRAFT_386331"/>
<proteinExistence type="predicted"/>
<reference evidence="1 2" key="1">
    <citation type="journal article" date="2012" name="PLoS Pathog.">
        <title>Diverse lifestyles and strategies of plant pathogenesis encoded in the genomes of eighteen Dothideomycetes fungi.</title>
        <authorList>
            <person name="Ohm R.A."/>
            <person name="Feau N."/>
            <person name="Henrissat B."/>
            <person name="Schoch C.L."/>
            <person name="Horwitz B.A."/>
            <person name="Barry K.W."/>
            <person name="Condon B.J."/>
            <person name="Copeland A.C."/>
            <person name="Dhillon B."/>
            <person name="Glaser F."/>
            <person name="Hesse C.N."/>
            <person name="Kosti I."/>
            <person name="LaButti K."/>
            <person name="Lindquist E.A."/>
            <person name="Lucas S."/>
            <person name="Salamov A.A."/>
            <person name="Bradshaw R.E."/>
            <person name="Ciuffetti L."/>
            <person name="Hamelin R.C."/>
            <person name="Kema G.H.J."/>
            <person name="Lawrence C."/>
            <person name="Scott J.A."/>
            <person name="Spatafora J.W."/>
            <person name="Turgeon B.G."/>
            <person name="de Wit P.J.G.M."/>
            <person name="Zhong S."/>
            <person name="Goodwin S.B."/>
            <person name="Grigoriev I.V."/>
        </authorList>
    </citation>
    <scope>NUCLEOTIDE SEQUENCE [LARGE SCALE GENOMIC DNA]</scope>
    <source>
        <strain evidence="1 2">UAMH 10762</strain>
    </source>
</reference>
<accession>M2LWD4</accession>
<protein>
    <submittedName>
        <fullName evidence="1">Uncharacterized protein</fullName>
    </submittedName>
</protein>
<evidence type="ECO:0000313" key="1">
    <source>
        <dbReference type="EMBL" id="EMC98972.1"/>
    </source>
</evidence>